<keyword evidence="2" id="KW-0067">ATP-binding</keyword>
<dbReference type="Pfam" id="PF12705">
    <property type="entry name" value="PDDEXK_1"/>
    <property type="match status" value="1"/>
</dbReference>
<name>A0ABS4Q5B3_9PSEU</name>
<protein>
    <recommendedName>
        <fullName evidence="4">PD-(D/E)XK endonuclease-like domain-containing protein</fullName>
    </recommendedName>
</protein>
<accession>A0ABS4Q5B3</accession>
<evidence type="ECO:0000313" key="6">
    <source>
        <dbReference type="Proteomes" id="UP000741013"/>
    </source>
</evidence>
<evidence type="ECO:0000259" key="4">
    <source>
        <dbReference type="Pfam" id="PF12705"/>
    </source>
</evidence>
<keyword evidence="3" id="KW-0234">DNA repair</keyword>
<keyword evidence="1" id="KW-0227">DNA damage</keyword>
<evidence type="ECO:0000256" key="3">
    <source>
        <dbReference type="ARBA" id="ARBA00023204"/>
    </source>
</evidence>
<keyword evidence="2" id="KW-0347">Helicase</keyword>
<evidence type="ECO:0000256" key="2">
    <source>
        <dbReference type="ARBA" id="ARBA00022806"/>
    </source>
</evidence>
<sequence length="480" mass="52871">MTEFTLGPLMAALDLAEFANRADADVVKSLVRTRGTFGADRPPAHAGLIRWSIDAFRNYRTAWLTHRAAAPELVPVRSPWKITHRRDAVDQRGVSRYEQTCWGRRYQSVDDSVREMWLLSLAAPVERPEIVTLAAANVAAFGGEGVPEKVRVVLFGATSPVAGPVVERTAAQIRDQAQEKVAPKLVEIVDGTARHPGRDCVSCPEVPACPALAAADLLPAVPTVPGPRRTLSVTDLRYYRSCPAKYHLRRQLKVRDTGLVEGRPVLVGRAVDETLRERHTGGARRCRPGDAPGGDVAMLPEDDRRTALEMLAKHAALCPFPDVDEVQDGRHRFLVAHDSRLDVVFGGTPDLLYRRGSCWVWRETKTSRRRLRRDRSLLREVPQLALAVLILSARASEDSPGGSRIELEQLRPDGCALEEVDPADPAQVAEAQEVIGELVEPLLRDTAFAPTPGDDCAQCEVRRWCAPGVEYLTANRRSAS</sequence>
<dbReference type="EMBL" id="JAGGMS010000001">
    <property type="protein sequence ID" value="MBP2186874.1"/>
    <property type="molecule type" value="Genomic_DNA"/>
</dbReference>
<dbReference type="Proteomes" id="UP000741013">
    <property type="component" value="Unassembled WGS sequence"/>
</dbReference>
<reference evidence="5 6" key="1">
    <citation type="submission" date="2021-03" db="EMBL/GenBank/DDBJ databases">
        <title>Sequencing the genomes of 1000 actinobacteria strains.</title>
        <authorList>
            <person name="Klenk H.-P."/>
        </authorList>
    </citation>
    <scope>NUCLEOTIDE SEQUENCE [LARGE SCALE GENOMIC DNA]</scope>
    <source>
        <strain evidence="5 6">DSM 45510</strain>
    </source>
</reference>
<comment type="caution">
    <text evidence="5">The sequence shown here is derived from an EMBL/GenBank/DDBJ whole genome shotgun (WGS) entry which is preliminary data.</text>
</comment>
<keyword evidence="2" id="KW-0547">Nucleotide-binding</keyword>
<feature type="domain" description="PD-(D/E)XK endonuclease-like" evidence="4">
    <location>
        <begin position="230"/>
        <end position="465"/>
    </location>
</feature>
<keyword evidence="2" id="KW-0378">Hydrolase</keyword>
<gene>
    <name evidence="5" type="ORF">JOM49_008400</name>
</gene>
<evidence type="ECO:0000313" key="5">
    <source>
        <dbReference type="EMBL" id="MBP2186874.1"/>
    </source>
</evidence>
<dbReference type="RefSeq" id="WP_209670239.1">
    <property type="nucleotide sequence ID" value="NZ_JAGGMS010000001.1"/>
</dbReference>
<organism evidence="5 6">
    <name type="scientific">Amycolatopsis magusensis</name>
    <dbReference type="NCBI Taxonomy" id="882444"/>
    <lineage>
        <taxon>Bacteria</taxon>
        <taxon>Bacillati</taxon>
        <taxon>Actinomycetota</taxon>
        <taxon>Actinomycetes</taxon>
        <taxon>Pseudonocardiales</taxon>
        <taxon>Pseudonocardiaceae</taxon>
        <taxon>Amycolatopsis</taxon>
    </lineage>
</organism>
<proteinExistence type="predicted"/>
<evidence type="ECO:0000256" key="1">
    <source>
        <dbReference type="ARBA" id="ARBA00022763"/>
    </source>
</evidence>
<dbReference type="InterPro" id="IPR038726">
    <property type="entry name" value="PDDEXK_AddAB-type"/>
</dbReference>
<keyword evidence="6" id="KW-1185">Reference proteome</keyword>